<sequence length="223" mass="25799">MGLMLVADVNQYMIQFKKGKNFHNADCLFCLPNNCLLALPDDYYDCNFIYMQTKVSYKEVSDITSKYIILKCCLRNRVVIPGQLKNKVLSIIHADHEGITRCKLMTISYIWWFGINDDIEMKTCWIPTHKTKFLIAVDDYTKWIECFILNNTNLDRGIKLIKIAPYNPWSNGLAERELQTFNKPLIKICLFSLRPTPSSVTGVSPMSLMLNYQSKNIMSMSNP</sequence>
<dbReference type="Proteomes" id="UP001159363">
    <property type="component" value="Chromosome 1"/>
</dbReference>
<feature type="domain" description="Integrase catalytic" evidence="1">
    <location>
        <begin position="135"/>
        <end position="223"/>
    </location>
</feature>
<dbReference type="InterPro" id="IPR036397">
    <property type="entry name" value="RNaseH_sf"/>
</dbReference>
<dbReference type="InterPro" id="IPR001584">
    <property type="entry name" value="Integrase_cat-core"/>
</dbReference>
<name>A0ABQ9IIK3_9NEOP</name>
<dbReference type="PROSITE" id="PS50994">
    <property type="entry name" value="INTEGRASE"/>
    <property type="match status" value="1"/>
</dbReference>
<comment type="caution">
    <text evidence="2">The sequence shown here is derived from an EMBL/GenBank/DDBJ whole genome shotgun (WGS) entry which is preliminary data.</text>
</comment>
<evidence type="ECO:0000313" key="2">
    <source>
        <dbReference type="EMBL" id="KAJ8896471.1"/>
    </source>
</evidence>
<dbReference type="SUPFAM" id="SSF53098">
    <property type="entry name" value="Ribonuclease H-like"/>
    <property type="match status" value="1"/>
</dbReference>
<dbReference type="InterPro" id="IPR050951">
    <property type="entry name" value="Retrovirus_Pol_polyprotein"/>
</dbReference>
<reference evidence="2 3" key="1">
    <citation type="submission" date="2023-02" db="EMBL/GenBank/DDBJ databases">
        <title>LHISI_Scaffold_Assembly.</title>
        <authorList>
            <person name="Stuart O.P."/>
            <person name="Cleave R."/>
            <person name="Magrath M.J.L."/>
            <person name="Mikheyev A.S."/>
        </authorList>
    </citation>
    <scope>NUCLEOTIDE SEQUENCE [LARGE SCALE GENOMIC DNA]</scope>
    <source>
        <strain evidence="2">Daus_M_001</strain>
        <tissue evidence="2">Leg muscle</tissue>
    </source>
</reference>
<feature type="non-terminal residue" evidence="2">
    <location>
        <position position="223"/>
    </location>
</feature>
<dbReference type="PANTHER" id="PTHR37984">
    <property type="entry name" value="PROTEIN CBG26694"/>
    <property type="match status" value="1"/>
</dbReference>
<dbReference type="Gene3D" id="3.30.420.10">
    <property type="entry name" value="Ribonuclease H-like superfamily/Ribonuclease H"/>
    <property type="match status" value="1"/>
</dbReference>
<accession>A0ABQ9IIK3</accession>
<dbReference type="EMBL" id="JARBHB010000001">
    <property type="protein sequence ID" value="KAJ8896471.1"/>
    <property type="molecule type" value="Genomic_DNA"/>
</dbReference>
<gene>
    <name evidence="2" type="ORF">PR048_001815</name>
</gene>
<keyword evidence="3" id="KW-1185">Reference proteome</keyword>
<protein>
    <recommendedName>
        <fullName evidence="1">Integrase catalytic domain-containing protein</fullName>
    </recommendedName>
</protein>
<dbReference type="InterPro" id="IPR012337">
    <property type="entry name" value="RNaseH-like_sf"/>
</dbReference>
<dbReference type="PANTHER" id="PTHR37984:SF5">
    <property type="entry name" value="PROTEIN NYNRIN-LIKE"/>
    <property type="match status" value="1"/>
</dbReference>
<organism evidence="2 3">
    <name type="scientific">Dryococelus australis</name>
    <dbReference type="NCBI Taxonomy" id="614101"/>
    <lineage>
        <taxon>Eukaryota</taxon>
        <taxon>Metazoa</taxon>
        <taxon>Ecdysozoa</taxon>
        <taxon>Arthropoda</taxon>
        <taxon>Hexapoda</taxon>
        <taxon>Insecta</taxon>
        <taxon>Pterygota</taxon>
        <taxon>Neoptera</taxon>
        <taxon>Polyneoptera</taxon>
        <taxon>Phasmatodea</taxon>
        <taxon>Verophasmatodea</taxon>
        <taxon>Anareolatae</taxon>
        <taxon>Phasmatidae</taxon>
        <taxon>Eurycanthinae</taxon>
        <taxon>Dryococelus</taxon>
    </lineage>
</organism>
<evidence type="ECO:0000259" key="1">
    <source>
        <dbReference type="PROSITE" id="PS50994"/>
    </source>
</evidence>
<evidence type="ECO:0000313" key="3">
    <source>
        <dbReference type="Proteomes" id="UP001159363"/>
    </source>
</evidence>
<proteinExistence type="predicted"/>